<sequence length="110" mass="11898">MSDTQEPPPPPPPPQHNLLISIPRTASNLLTQLLNLPSQPFILPHPRDGYSSLHAPSQRFKSGTFSRPYSTWTPSEQHSMHGALHSSASSYSARLASASAAGKGTRRTDS</sequence>
<evidence type="ECO:0000256" key="1">
    <source>
        <dbReference type="SAM" id="MobiDB-lite"/>
    </source>
</evidence>
<accession>A0A1Y2M6L7</accession>
<protein>
    <submittedName>
        <fullName evidence="2">Uncharacterized protein</fullName>
    </submittedName>
</protein>
<evidence type="ECO:0000313" key="2">
    <source>
        <dbReference type="EMBL" id="OSS51744.1"/>
    </source>
</evidence>
<dbReference type="AlphaFoldDB" id="A0A1Y2M6L7"/>
<feature type="compositionally biased region" description="Polar residues" evidence="1">
    <location>
        <begin position="59"/>
        <end position="77"/>
    </location>
</feature>
<dbReference type="STRING" id="105696.A0A1Y2M6L7"/>
<evidence type="ECO:0000313" key="3">
    <source>
        <dbReference type="Proteomes" id="UP000193240"/>
    </source>
</evidence>
<proteinExistence type="predicted"/>
<dbReference type="EMBL" id="KZ107840">
    <property type="protein sequence ID" value="OSS51744.1"/>
    <property type="molecule type" value="Genomic_DNA"/>
</dbReference>
<dbReference type="InParanoid" id="A0A1Y2M6L7"/>
<keyword evidence="3" id="KW-1185">Reference proteome</keyword>
<dbReference type="Proteomes" id="UP000193240">
    <property type="component" value="Unassembled WGS sequence"/>
</dbReference>
<organism evidence="2 3">
    <name type="scientific">Epicoccum nigrum</name>
    <name type="common">Soil fungus</name>
    <name type="synonym">Epicoccum purpurascens</name>
    <dbReference type="NCBI Taxonomy" id="105696"/>
    <lineage>
        <taxon>Eukaryota</taxon>
        <taxon>Fungi</taxon>
        <taxon>Dikarya</taxon>
        <taxon>Ascomycota</taxon>
        <taxon>Pezizomycotina</taxon>
        <taxon>Dothideomycetes</taxon>
        <taxon>Pleosporomycetidae</taxon>
        <taxon>Pleosporales</taxon>
        <taxon>Pleosporineae</taxon>
        <taxon>Didymellaceae</taxon>
        <taxon>Epicoccum</taxon>
    </lineage>
</organism>
<feature type="region of interest" description="Disordered" evidence="1">
    <location>
        <begin position="51"/>
        <end position="110"/>
    </location>
</feature>
<reference evidence="2 3" key="1">
    <citation type="journal article" date="2017" name="Genome Announc.">
        <title>Genome sequence of the saprophytic ascomycete Epicoccum nigrum ICMP 19927 strain isolated from New Zealand.</title>
        <authorList>
            <person name="Fokin M."/>
            <person name="Fleetwood D."/>
            <person name="Weir B.S."/>
            <person name="Villas-Boas S.G."/>
        </authorList>
    </citation>
    <scope>NUCLEOTIDE SEQUENCE [LARGE SCALE GENOMIC DNA]</scope>
    <source>
        <strain evidence="2 3">ICMP 19927</strain>
    </source>
</reference>
<gene>
    <name evidence="2" type="ORF">B5807_03780</name>
</gene>
<feature type="compositionally biased region" description="Low complexity" evidence="1">
    <location>
        <begin position="83"/>
        <end position="101"/>
    </location>
</feature>
<name>A0A1Y2M6L7_EPING</name>